<dbReference type="EMBL" id="CP009621">
    <property type="protein sequence ID" value="AKD05758.1"/>
    <property type="molecule type" value="Genomic_DNA"/>
</dbReference>
<feature type="transmembrane region" description="Helical" evidence="8">
    <location>
        <begin position="287"/>
        <end position="304"/>
    </location>
</feature>
<accession>A0A0E3ZJ51</accession>
<feature type="domain" description="Mechanosensitive ion channel transmembrane helices 2/3" evidence="12">
    <location>
        <begin position="334"/>
        <end position="373"/>
    </location>
</feature>
<reference evidence="13 14" key="1">
    <citation type="journal article" date="2015" name="Sci. Rep.">
        <title>Unraveling adaptation of Pontibacter korlensis to radiation and infertility in desert through complete genome and comparative transcriptomic analysis.</title>
        <authorList>
            <person name="Dai J."/>
            <person name="Dai W."/>
            <person name="Qiu C."/>
            <person name="Yang Z."/>
            <person name="Zhang Y."/>
            <person name="Zhou M."/>
            <person name="Zhang L."/>
            <person name="Fang C."/>
            <person name="Gao Q."/>
            <person name="Yang Q."/>
            <person name="Li X."/>
            <person name="Wang Z."/>
            <person name="Wang Z."/>
            <person name="Jia Z."/>
            <person name="Chen X."/>
        </authorList>
    </citation>
    <scope>NUCLEOTIDE SEQUENCE [LARGE SCALE GENOMIC DNA]</scope>
    <source>
        <strain evidence="13 14">X14-1T</strain>
    </source>
</reference>
<evidence type="ECO:0000256" key="8">
    <source>
        <dbReference type="SAM" id="Phobius"/>
    </source>
</evidence>
<dbReference type="InterPro" id="IPR023408">
    <property type="entry name" value="MscS_beta-dom_sf"/>
</dbReference>
<keyword evidence="14" id="KW-1185">Reference proteome</keyword>
<dbReference type="InterPro" id="IPR049142">
    <property type="entry name" value="MS_channel_1st"/>
</dbReference>
<dbReference type="Pfam" id="PF21082">
    <property type="entry name" value="MS_channel_3rd"/>
    <property type="match status" value="1"/>
</dbReference>
<dbReference type="GO" id="GO:0008381">
    <property type="term" value="F:mechanosensitive monoatomic ion channel activity"/>
    <property type="evidence" value="ECO:0007669"/>
    <property type="project" value="UniProtKB-ARBA"/>
</dbReference>
<evidence type="ECO:0000259" key="10">
    <source>
        <dbReference type="Pfam" id="PF00924"/>
    </source>
</evidence>
<feature type="domain" description="Mechanosensitive ion channel MscS" evidence="10">
    <location>
        <begin position="375"/>
        <end position="440"/>
    </location>
</feature>
<feature type="signal peptide" evidence="9">
    <location>
        <begin position="1"/>
        <end position="34"/>
    </location>
</feature>
<feature type="region of interest" description="Disordered" evidence="7">
    <location>
        <begin position="37"/>
        <end position="61"/>
    </location>
</feature>
<evidence type="ECO:0000259" key="11">
    <source>
        <dbReference type="Pfam" id="PF21082"/>
    </source>
</evidence>
<feature type="transmembrane region" description="Helical" evidence="8">
    <location>
        <begin position="353"/>
        <end position="372"/>
    </location>
</feature>
<dbReference type="GO" id="GO:0005886">
    <property type="term" value="C:plasma membrane"/>
    <property type="evidence" value="ECO:0007669"/>
    <property type="project" value="UniProtKB-SubCell"/>
</dbReference>
<gene>
    <name evidence="13" type="ORF">PKOR_15425</name>
</gene>
<feature type="transmembrane region" description="Helical" evidence="8">
    <location>
        <begin position="210"/>
        <end position="239"/>
    </location>
</feature>
<evidence type="ECO:0000256" key="5">
    <source>
        <dbReference type="ARBA" id="ARBA00022989"/>
    </source>
</evidence>
<evidence type="ECO:0000256" key="7">
    <source>
        <dbReference type="SAM" id="MobiDB-lite"/>
    </source>
</evidence>
<dbReference type="PANTHER" id="PTHR30566">
    <property type="entry name" value="YNAI-RELATED MECHANOSENSITIVE ION CHANNEL"/>
    <property type="match status" value="1"/>
</dbReference>
<evidence type="ECO:0000259" key="12">
    <source>
        <dbReference type="Pfam" id="PF21088"/>
    </source>
</evidence>
<dbReference type="Pfam" id="PF21088">
    <property type="entry name" value="MS_channel_1st"/>
    <property type="match status" value="1"/>
</dbReference>
<keyword evidence="6 8" id="KW-0472">Membrane</keyword>
<dbReference type="Gene3D" id="1.10.287.1260">
    <property type="match status" value="1"/>
</dbReference>
<dbReference type="InterPro" id="IPR011066">
    <property type="entry name" value="MscS_channel_C_sf"/>
</dbReference>
<feature type="transmembrane region" description="Helical" evidence="8">
    <location>
        <begin position="324"/>
        <end position="347"/>
    </location>
</feature>
<keyword evidence="9" id="KW-0732">Signal</keyword>
<dbReference type="Gene3D" id="3.30.70.100">
    <property type="match status" value="1"/>
</dbReference>
<comment type="subcellular location">
    <subcellularLocation>
        <location evidence="1">Cell membrane</location>
        <topology evidence="1">Multi-pass membrane protein</topology>
    </subcellularLocation>
</comment>
<evidence type="ECO:0000256" key="1">
    <source>
        <dbReference type="ARBA" id="ARBA00004651"/>
    </source>
</evidence>
<dbReference type="SUPFAM" id="SSF50182">
    <property type="entry name" value="Sm-like ribonucleoproteins"/>
    <property type="match status" value="1"/>
</dbReference>
<sequence>MPNSTRQTTTHNFLRFLVACSITFLALATTPSHAQLLPPPAADSTEQASAPAWPEDSLGRRTPRGTVSGFIKAVAREDYAKAANFLRVDPSLQENQDETKLAQALQRLLDQSGTIFPYSLISNDTEGNQEDNLGPNLERVGTATVNGESFDLMLEKVEDSTGAPVWQFSSQTVSRIPLKAGEEISTPLVNKLSPYVLEENKWGGVPVSHWLAILILLIVAYFIAWGITRLVLVVTPIFWHRARTEPTAGIVKAFTLPLRICLTVWVFVAASQQVGLSIIVRQRFSEVTFIVFMAAVLLLLWRLIDATTQFTGRRLAHRNNMAGVSAVLFVRRAFKLALMVIGCIILLDSFGFDVTTGIAALGIGGIALALGAQKTVENFVGSVTLIADQPVRVGDFCKVGDTVGTVEQIGMRSTRIRTLERTIVTIPNGEFSSLKIENYAHRDRFWFHPKFGLRFETSPDQMRYLLVELRKILYAHPKVDPDPARIRFTEIGADSLNLEIFAYVNAIDFNQFLEIQEDLYLRMMDVIEESGTGFAFPSQTLYIAKDQGVSKDKTTEAEEQVRKWRKTGNMQIPNFTPEHISKLSNTIPYPPEGSIMRSKTS</sequence>
<dbReference type="PANTHER" id="PTHR30566:SF5">
    <property type="entry name" value="MECHANOSENSITIVE ION CHANNEL PROTEIN 1, MITOCHONDRIAL-RELATED"/>
    <property type="match status" value="1"/>
</dbReference>
<dbReference type="InterPro" id="IPR049278">
    <property type="entry name" value="MS_channel_C"/>
</dbReference>
<dbReference type="SUPFAM" id="SSF82861">
    <property type="entry name" value="Mechanosensitive channel protein MscS (YggB), transmembrane region"/>
    <property type="match status" value="1"/>
</dbReference>
<dbReference type="OrthoDB" id="9809206at2"/>
<name>A0A0E3ZJ51_9BACT</name>
<protein>
    <submittedName>
        <fullName evidence="13">Mechanosensitive ion channel protein MscS</fullName>
    </submittedName>
</protein>
<keyword evidence="3" id="KW-1003">Cell membrane</keyword>
<organism evidence="13 14">
    <name type="scientific">Pontibacter korlensis</name>
    <dbReference type="NCBI Taxonomy" id="400092"/>
    <lineage>
        <taxon>Bacteria</taxon>
        <taxon>Pseudomonadati</taxon>
        <taxon>Bacteroidota</taxon>
        <taxon>Cytophagia</taxon>
        <taxon>Cytophagales</taxon>
        <taxon>Hymenobacteraceae</taxon>
        <taxon>Pontibacter</taxon>
    </lineage>
</organism>
<keyword evidence="5 8" id="KW-1133">Transmembrane helix</keyword>
<dbReference type="Proteomes" id="UP000033109">
    <property type="component" value="Chromosome"/>
</dbReference>
<dbReference type="AlphaFoldDB" id="A0A0E3ZJ51"/>
<dbReference type="Pfam" id="PF00924">
    <property type="entry name" value="MS_channel_2nd"/>
    <property type="match status" value="1"/>
</dbReference>
<comment type="similarity">
    <text evidence="2">Belongs to the MscS (TC 1.A.23) family.</text>
</comment>
<keyword evidence="4 8" id="KW-0812">Transmembrane</keyword>
<proteinExistence type="inferred from homology"/>
<evidence type="ECO:0000256" key="9">
    <source>
        <dbReference type="SAM" id="SignalP"/>
    </source>
</evidence>
<dbReference type="InterPro" id="IPR006685">
    <property type="entry name" value="MscS_channel_2nd"/>
</dbReference>
<dbReference type="HOGENOM" id="CLU_015233_0_0_10"/>
<dbReference type="InterPro" id="IPR010920">
    <property type="entry name" value="LSM_dom_sf"/>
</dbReference>
<evidence type="ECO:0000313" key="13">
    <source>
        <dbReference type="EMBL" id="AKD05758.1"/>
    </source>
</evidence>
<evidence type="ECO:0000256" key="2">
    <source>
        <dbReference type="ARBA" id="ARBA00008017"/>
    </source>
</evidence>
<dbReference type="Gene3D" id="2.30.30.60">
    <property type="match status" value="1"/>
</dbReference>
<dbReference type="KEGG" id="pko:PKOR_15425"/>
<feature type="chain" id="PRO_5002416891" evidence="9">
    <location>
        <begin position="35"/>
        <end position="601"/>
    </location>
</feature>
<feature type="region of interest" description="Disordered" evidence="7">
    <location>
        <begin position="581"/>
        <end position="601"/>
    </location>
</feature>
<evidence type="ECO:0000313" key="14">
    <source>
        <dbReference type="Proteomes" id="UP000033109"/>
    </source>
</evidence>
<dbReference type="PATRIC" id="fig|400092.3.peg.3365"/>
<dbReference type="STRING" id="400092.PKOR_15425"/>
<evidence type="ECO:0000256" key="3">
    <source>
        <dbReference type="ARBA" id="ARBA00022475"/>
    </source>
</evidence>
<evidence type="ECO:0000256" key="4">
    <source>
        <dbReference type="ARBA" id="ARBA00022692"/>
    </source>
</evidence>
<dbReference type="SUPFAM" id="SSF82689">
    <property type="entry name" value="Mechanosensitive channel protein MscS (YggB), C-terminal domain"/>
    <property type="match status" value="1"/>
</dbReference>
<evidence type="ECO:0000256" key="6">
    <source>
        <dbReference type="ARBA" id="ARBA00023136"/>
    </source>
</evidence>
<feature type="domain" description="Mechanosensitive ion channel MscS C-terminal" evidence="11">
    <location>
        <begin position="451"/>
        <end position="531"/>
    </location>
</feature>
<dbReference type="InterPro" id="IPR011014">
    <property type="entry name" value="MscS_channel_TM-2"/>
</dbReference>